<evidence type="ECO:0000256" key="1">
    <source>
        <dbReference type="ARBA" id="ARBA00023015"/>
    </source>
</evidence>
<keyword evidence="3" id="KW-0804">Transcription</keyword>
<proteinExistence type="predicted"/>
<dbReference type="EMBL" id="SMBT01000005">
    <property type="protein sequence ID" value="TCU86884.1"/>
    <property type="molecule type" value="Genomic_DNA"/>
</dbReference>
<dbReference type="PROSITE" id="PS01124">
    <property type="entry name" value="HTH_ARAC_FAMILY_2"/>
    <property type="match status" value="1"/>
</dbReference>
<organism evidence="5 7">
    <name type="scientific">Iodobacter fluviatilis</name>
    <dbReference type="NCBI Taxonomy" id="537"/>
    <lineage>
        <taxon>Bacteria</taxon>
        <taxon>Pseudomonadati</taxon>
        <taxon>Pseudomonadota</taxon>
        <taxon>Betaproteobacteria</taxon>
        <taxon>Neisseriales</taxon>
        <taxon>Chitinibacteraceae</taxon>
        <taxon>Iodobacter</taxon>
    </lineage>
</organism>
<dbReference type="InterPro" id="IPR018060">
    <property type="entry name" value="HTH_AraC"/>
</dbReference>
<reference evidence="6 8" key="2">
    <citation type="submission" date="2019-03" db="EMBL/GenBank/DDBJ databases">
        <title>Genomic Encyclopedia of Type Strains, Phase IV (KMG-IV): sequencing the most valuable type-strain genomes for metagenomic binning, comparative biology and taxonomic classification.</title>
        <authorList>
            <person name="Goeker M."/>
        </authorList>
    </citation>
    <scope>NUCLEOTIDE SEQUENCE [LARGE SCALE GENOMIC DNA]</scope>
    <source>
        <strain evidence="6 8">DSM 3764</strain>
    </source>
</reference>
<accession>A0A377Q638</accession>
<evidence type="ECO:0000259" key="4">
    <source>
        <dbReference type="PROSITE" id="PS01124"/>
    </source>
</evidence>
<dbReference type="Gene3D" id="1.10.10.60">
    <property type="entry name" value="Homeodomain-like"/>
    <property type="match status" value="1"/>
</dbReference>
<name>A0A377Q638_9NEIS</name>
<evidence type="ECO:0000313" key="6">
    <source>
        <dbReference type="EMBL" id="TCU86884.1"/>
    </source>
</evidence>
<feature type="domain" description="HTH araC/xylS-type" evidence="4">
    <location>
        <begin position="172"/>
        <end position="270"/>
    </location>
</feature>
<protein>
    <submittedName>
        <fullName evidence="6">AraC family transcriptional regulator</fullName>
    </submittedName>
    <submittedName>
        <fullName evidence="5">Transcriptional regulator invF</fullName>
    </submittedName>
</protein>
<dbReference type="InterPro" id="IPR050204">
    <property type="entry name" value="AraC_XylS_family_regulators"/>
</dbReference>
<evidence type="ECO:0000256" key="3">
    <source>
        <dbReference type="ARBA" id="ARBA00023163"/>
    </source>
</evidence>
<dbReference type="GO" id="GO:0003700">
    <property type="term" value="F:DNA-binding transcription factor activity"/>
    <property type="evidence" value="ECO:0007669"/>
    <property type="project" value="InterPro"/>
</dbReference>
<dbReference type="GO" id="GO:0043565">
    <property type="term" value="F:sequence-specific DNA binding"/>
    <property type="evidence" value="ECO:0007669"/>
    <property type="project" value="InterPro"/>
</dbReference>
<reference evidence="5 7" key="1">
    <citation type="submission" date="2018-06" db="EMBL/GenBank/DDBJ databases">
        <authorList>
            <consortium name="Pathogen Informatics"/>
            <person name="Doyle S."/>
        </authorList>
    </citation>
    <scope>NUCLEOTIDE SEQUENCE [LARGE SCALE GENOMIC DNA]</scope>
    <source>
        <strain evidence="5 7">NCTC11159</strain>
    </source>
</reference>
<sequence>MGGPAILRPSSLRPAVCAVMAMSENEMLNSAFTLEVGFSTQVQAQALWWMECGDAGCSLRLSGDGQIMPIVLPAAWRGVLVLDRLSLEVIEGAARCQEVRLLVLAKLQAFIDESQNIEPPVADVLRWAYIPLTDASPFEGRRAVEGWLLGQSLLGHESSLQLVTLLRRTECYWLIRFLLAESLAGGKVQDLGERYGVSCSHFRRLCRSALGHAAKTELRDWRMARSLLEAAQSRKSLTEIALSNGYASSSHFSNEIRVLLGVSPRELSNIMNDAIK</sequence>
<dbReference type="SUPFAM" id="SSF46689">
    <property type="entry name" value="Homeodomain-like"/>
    <property type="match status" value="1"/>
</dbReference>
<dbReference type="PANTHER" id="PTHR46796">
    <property type="entry name" value="HTH-TYPE TRANSCRIPTIONAL ACTIVATOR RHAS-RELATED"/>
    <property type="match status" value="1"/>
</dbReference>
<evidence type="ECO:0000313" key="7">
    <source>
        <dbReference type="Proteomes" id="UP000255108"/>
    </source>
</evidence>
<dbReference type="EMBL" id="UGHR01000001">
    <property type="protein sequence ID" value="STQ90215.1"/>
    <property type="molecule type" value="Genomic_DNA"/>
</dbReference>
<dbReference type="InterPro" id="IPR009057">
    <property type="entry name" value="Homeodomain-like_sf"/>
</dbReference>
<gene>
    <name evidence="5" type="primary">invF_2</name>
    <name evidence="6" type="ORF">EV682_1059</name>
    <name evidence="5" type="ORF">NCTC11159_01279</name>
</gene>
<dbReference type="Pfam" id="PF12833">
    <property type="entry name" value="HTH_18"/>
    <property type="match status" value="1"/>
</dbReference>
<evidence type="ECO:0000313" key="5">
    <source>
        <dbReference type="EMBL" id="STQ90215.1"/>
    </source>
</evidence>
<dbReference type="Proteomes" id="UP000295794">
    <property type="component" value="Unassembled WGS sequence"/>
</dbReference>
<dbReference type="AlphaFoldDB" id="A0A377Q638"/>
<dbReference type="SMART" id="SM00342">
    <property type="entry name" value="HTH_ARAC"/>
    <property type="match status" value="1"/>
</dbReference>
<keyword evidence="8" id="KW-1185">Reference proteome</keyword>
<dbReference type="Proteomes" id="UP000255108">
    <property type="component" value="Unassembled WGS sequence"/>
</dbReference>
<keyword evidence="2" id="KW-0238">DNA-binding</keyword>
<evidence type="ECO:0000256" key="2">
    <source>
        <dbReference type="ARBA" id="ARBA00023125"/>
    </source>
</evidence>
<keyword evidence="1" id="KW-0805">Transcription regulation</keyword>
<evidence type="ECO:0000313" key="8">
    <source>
        <dbReference type="Proteomes" id="UP000295794"/>
    </source>
</evidence>